<dbReference type="InterPro" id="IPR003918">
    <property type="entry name" value="NADH_UbQ_OxRdtase"/>
</dbReference>
<comment type="caution">
    <text evidence="10">The sequence shown here is derived from an EMBL/GenBank/DDBJ whole genome shotgun (WGS) entry which is preliminary data.</text>
</comment>
<accession>A0A540X508</accession>
<feature type="transmembrane region" description="Helical" evidence="8">
    <location>
        <begin position="37"/>
        <end position="57"/>
    </location>
</feature>
<keyword evidence="4 8" id="KW-1133">Transmembrane helix</keyword>
<feature type="transmembrane region" description="Helical" evidence="8">
    <location>
        <begin position="356"/>
        <end position="376"/>
    </location>
</feature>
<protein>
    <submittedName>
        <fullName evidence="10">NADH dehydrogenase</fullName>
    </submittedName>
</protein>
<gene>
    <name evidence="10" type="ORF">FJV41_11655</name>
</gene>
<evidence type="ECO:0000313" key="10">
    <source>
        <dbReference type="EMBL" id="TQF15804.1"/>
    </source>
</evidence>
<organism evidence="10 11">
    <name type="scientific">Myxococcus llanfairpwllgwyngyllgogerychwyrndrobwllllantysiliogogogochensis</name>
    <dbReference type="NCBI Taxonomy" id="2590453"/>
    <lineage>
        <taxon>Bacteria</taxon>
        <taxon>Pseudomonadati</taxon>
        <taxon>Myxococcota</taxon>
        <taxon>Myxococcia</taxon>
        <taxon>Myxococcales</taxon>
        <taxon>Cystobacterineae</taxon>
        <taxon>Myxococcaceae</taxon>
        <taxon>Myxococcus</taxon>
    </lineage>
</organism>
<dbReference type="InterPro" id="IPR052175">
    <property type="entry name" value="ComplexI-like_HydComp"/>
</dbReference>
<evidence type="ECO:0000256" key="3">
    <source>
        <dbReference type="ARBA" id="ARBA00022692"/>
    </source>
</evidence>
<feature type="transmembrane region" description="Helical" evidence="8">
    <location>
        <begin position="471"/>
        <end position="487"/>
    </location>
</feature>
<dbReference type="PANTHER" id="PTHR42682">
    <property type="entry name" value="HYDROGENASE-4 COMPONENT F"/>
    <property type="match status" value="1"/>
</dbReference>
<feature type="transmembrane region" description="Helical" evidence="8">
    <location>
        <begin position="319"/>
        <end position="344"/>
    </location>
</feature>
<feature type="transmembrane region" description="Helical" evidence="8">
    <location>
        <begin position="562"/>
        <end position="581"/>
    </location>
</feature>
<dbReference type="GO" id="GO:0005886">
    <property type="term" value="C:plasma membrane"/>
    <property type="evidence" value="ECO:0007669"/>
    <property type="project" value="UniProtKB-SubCell"/>
</dbReference>
<dbReference type="Proteomes" id="UP000315369">
    <property type="component" value="Unassembled WGS sequence"/>
</dbReference>
<feature type="transmembrane region" description="Helical" evidence="8">
    <location>
        <begin position="198"/>
        <end position="222"/>
    </location>
</feature>
<dbReference type="GO" id="GO:0042773">
    <property type="term" value="P:ATP synthesis coupled electron transport"/>
    <property type="evidence" value="ECO:0007669"/>
    <property type="project" value="InterPro"/>
</dbReference>
<evidence type="ECO:0000313" key="11">
    <source>
        <dbReference type="Proteomes" id="UP000315369"/>
    </source>
</evidence>
<reference evidence="10 11" key="1">
    <citation type="submission" date="2019-06" db="EMBL/GenBank/DDBJ databases">
        <authorList>
            <person name="Livingstone P."/>
            <person name="Whitworth D."/>
        </authorList>
    </citation>
    <scope>NUCLEOTIDE SEQUENCE [LARGE SCALE GENOMIC DNA]</scope>
    <source>
        <strain evidence="10 11">AM401</strain>
    </source>
</reference>
<evidence type="ECO:0000256" key="2">
    <source>
        <dbReference type="ARBA" id="ARBA00022475"/>
    </source>
</evidence>
<dbReference type="PANTHER" id="PTHR42682:SF4">
    <property type="entry name" value="NADH-UBIQUINONE_PLASTOQUINONE"/>
    <property type="match status" value="1"/>
</dbReference>
<proteinExistence type="predicted"/>
<dbReference type="GO" id="GO:0016491">
    <property type="term" value="F:oxidoreductase activity"/>
    <property type="evidence" value="ECO:0007669"/>
    <property type="project" value="UniProtKB-KW"/>
</dbReference>
<keyword evidence="6 8" id="KW-0472">Membrane</keyword>
<evidence type="ECO:0000259" key="9">
    <source>
        <dbReference type="Pfam" id="PF00361"/>
    </source>
</evidence>
<evidence type="ECO:0000256" key="5">
    <source>
        <dbReference type="ARBA" id="ARBA00023002"/>
    </source>
</evidence>
<feature type="transmembrane region" description="Helical" evidence="8">
    <location>
        <begin position="234"/>
        <end position="252"/>
    </location>
</feature>
<keyword evidence="5" id="KW-0560">Oxidoreductase</keyword>
<dbReference type="GO" id="GO:0008137">
    <property type="term" value="F:NADH dehydrogenase (ubiquinone) activity"/>
    <property type="evidence" value="ECO:0007669"/>
    <property type="project" value="InterPro"/>
</dbReference>
<feature type="domain" description="NADH:quinone oxidoreductase/Mrp antiporter transmembrane" evidence="9">
    <location>
        <begin position="122"/>
        <end position="347"/>
    </location>
</feature>
<dbReference type="EMBL" id="VIFM01000035">
    <property type="protein sequence ID" value="TQF15804.1"/>
    <property type="molecule type" value="Genomic_DNA"/>
</dbReference>
<evidence type="ECO:0000256" key="7">
    <source>
        <dbReference type="RuleBase" id="RU000320"/>
    </source>
</evidence>
<feature type="transmembrane region" description="Helical" evidence="8">
    <location>
        <begin position="128"/>
        <end position="145"/>
    </location>
</feature>
<feature type="transmembrane region" description="Helical" evidence="8">
    <location>
        <begin position="396"/>
        <end position="416"/>
    </location>
</feature>
<evidence type="ECO:0000256" key="6">
    <source>
        <dbReference type="ARBA" id="ARBA00023136"/>
    </source>
</evidence>
<feature type="transmembrane region" description="Helical" evidence="8">
    <location>
        <begin position="6"/>
        <end position="30"/>
    </location>
</feature>
<feature type="transmembrane region" description="Helical" evidence="8">
    <location>
        <begin position="77"/>
        <end position="96"/>
    </location>
</feature>
<feature type="transmembrane region" description="Helical" evidence="8">
    <location>
        <begin position="258"/>
        <end position="279"/>
    </location>
</feature>
<keyword evidence="11" id="KW-1185">Reference proteome</keyword>
<dbReference type="PRINTS" id="PR01437">
    <property type="entry name" value="NUOXDRDTASE4"/>
</dbReference>
<sequence length="582" mass="61568">MSGHDLASLAVIAALCVPLVLTVVVMIPVLRGIGMALAPWAALPALGLGLGTGASVHWKPVLLGMRLYAPDEVTRTYLLFTGILWLFSGLFARGYLREDSRRASFWGFFLATLAGNVGAVLAQDVASFYLFFAMMTFCAYGLVVHERTEAAARAGRVYIIMALLGEVLLLAAFFLTVGTRINLSLAEVPRVVAESSSREVICVLILGGFGVKVGALLLHMWLPLAHPVAPAPGSAVLSGTIIKVGVLGWLRFLPLGHASLPTLGTVCVAAGLTAAFYGVAVGLTQREAKTVLAYSSISQMGFLTLAVGLALGAPEAAPVLIGAVLVYAVHHSLAKGLLFLGTGLLPATGRKGWRGVLVLVGLTWSALEIAGAPLTSGALAKLALKSAEAAAHASEALPTLLSLAAVGSTLIMARFLERTVPKAPEQGSPGAGGMLLAWVLLLVVDTALLLWPPVGREELPHLLESKSLVSAAWPVVAGVLLTGLVWRSRRWRSWRVPEIPPGDVLWPMARVLLPGWRLLTADADREPPQQEDIGEGPPSRFARFRRASLDEFENAEEGLSQLSHVGLALLLFLGVFLLLLVR</sequence>
<feature type="transmembrane region" description="Helical" evidence="8">
    <location>
        <begin position="291"/>
        <end position="313"/>
    </location>
</feature>
<keyword evidence="3 7" id="KW-0812">Transmembrane</keyword>
<evidence type="ECO:0000256" key="8">
    <source>
        <dbReference type="SAM" id="Phobius"/>
    </source>
</evidence>
<dbReference type="InterPro" id="IPR001750">
    <property type="entry name" value="ND/Mrp_TM"/>
</dbReference>
<evidence type="ECO:0000256" key="4">
    <source>
        <dbReference type="ARBA" id="ARBA00022989"/>
    </source>
</evidence>
<comment type="subcellular location">
    <subcellularLocation>
        <location evidence="1">Cell membrane</location>
        <topology evidence="1">Multi-pass membrane protein</topology>
    </subcellularLocation>
    <subcellularLocation>
        <location evidence="7">Membrane</location>
        <topology evidence="7">Multi-pass membrane protein</topology>
    </subcellularLocation>
</comment>
<dbReference type="RefSeq" id="WP_141642524.1">
    <property type="nucleotide sequence ID" value="NZ_VIFM01000035.1"/>
</dbReference>
<dbReference type="Pfam" id="PF00361">
    <property type="entry name" value="Proton_antipo_M"/>
    <property type="match status" value="1"/>
</dbReference>
<dbReference type="OrthoDB" id="9768329at2"/>
<dbReference type="AlphaFoldDB" id="A0A540X508"/>
<name>A0A540X508_9BACT</name>
<keyword evidence="2" id="KW-1003">Cell membrane</keyword>
<evidence type="ECO:0000256" key="1">
    <source>
        <dbReference type="ARBA" id="ARBA00004651"/>
    </source>
</evidence>
<feature type="transmembrane region" description="Helical" evidence="8">
    <location>
        <begin position="157"/>
        <end position="178"/>
    </location>
</feature>
<feature type="transmembrane region" description="Helical" evidence="8">
    <location>
        <begin position="428"/>
        <end position="451"/>
    </location>
</feature>
<feature type="transmembrane region" description="Helical" evidence="8">
    <location>
        <begin position="103"/>
        <end position="122"/>
    </location>
</feature>